<comment type="similarity">
    <text evidence="1 6">Belongs to the sigma-70 factor family. ECF subfamily.</text>
</comment>
<dbReference type="GO" id="GO:0006950">
    <property type="term" value="P:response to stress"/>
    <property type="evidence" value="ECO:0007669"/>
    <property type="project" value="UniProtKB-ARBA"/>
</dbReference>
<evidence type="ECO:0000256" key="1">
    <source>
        <dbReference type="ARBA" id="ARBA00010641"/>
    </source>
</evidence>
<feature type="compositionally biased region" description="Basic and acidic residues" evidence="7">
    <location>
        <begin position="12"/>
        <end position="29"/>
    </location>
</feature>
<geneLocation type="plasmid" evidence="10">
    <name>punmamed1</name>
</geneLocation>
<dbReference type="SUPFAM" id="SSF88659">
    <property type="entry name" value="Sigma3 and sigma4 domains of RNA polymerase sigma factors"/>
    <property type="match status" value="1"/>
</dbReference>
<evidence type="ECO:0000256" key="4">
    <source>
        <dbReference type="ARBA" id="ARBA00023125"/>
    </source>
</evidence>
<dbReference type="CDD" id="cd06171">
    <property type="entry name" value="Sigma70_r4"/>
    <property type="match status" value="1"/>
</dbReference>
<sequence length="227" mass="25104">MSTAQTHTTAGFRERPAPPRPSARRDRPAAPRRFPPPSGTTHPERTGPVSDQLLAVRAAEGDDDAFAVLIGRHSAALLALAWHLTGNRQDAEDVVQESLLSAWRRLPDFRGDAAFRTWLYRIVSNRCLSLLRSRPVPPVPLDVWPELAAFPALGAPEQVAEAHAAARALARALAGIDPGQRACWILRELHDMHYGEIARTLGVSEQTVRGRLFRARRSLAEAMDPWR</sequence>
<protein>
    <recommendedName>
        <fullName evidence="6">RNA polymerase sigma factor</fullName>
    </recommendedName>
</protein>
<evidence type="ECO:0000256" key="5">
    <source>
        <dbReference type="ARBA" id="ARBA00023163"/>
    </source>
</evidence>
<gene>
    <name evidence="10" type="ORF">ABWK59_36090</name>
</gene>
<dbReference type="EMBL" id="CP159873">
    <property type="protein sequence ID" value="XCM84363.1"/>
    <property type="molecule type" value="Genomic_DNA"/>
</dbReference>
<dbReference type="InterPro" id="IPR000838">
    <property type="entry name" value="RNA_pol_sigma70_ECF_CS"/>
</dbReference>
<name>A0AAU8KAS0_9ACTN</name>
<feature type="region of interest" description="Disordered" evidence="7">
    <location>
        <begin position="1"/>
        <end position="48"/>
    </location>
</feature>
<dbReference type="AlphaFoldDB" id="A0AAU8KAS0"/>
<accession>A0AAU8KAS0</accession>
<keyword evidence="3 6" id="KW-0731">Sigma factor</keyword>
<organism evidence="10">
    <name type="scientific">Kitasatospora camelliae</name>
    <dbReference type="NCBI Taxonomy" id="3156397"/>
    <lineage>
        <taxon>Bacteria</taxon>
        <taxon>Bacillati</taxon>
        <taxon>Actinomycetota</taxon>
        <taxon>Actinomycetes</taxon>
        <taxon>Kitasatosporales</taxon>
        <taxon>Streptomycetaceae</taxon>
        <taxon>Kitasatospora</taxon>
    </lineage>
</organism>
<keyword evidence="2 6" id="KW-0805">Transcription regulation</keyword>
<dbReference type="InterPro" id="IPR013325">
    <property type="entry name" value="RNA_pol_sigma_r2"/>
</dbReference>
<dbReference type="GO" id="GO:0016987">
    <property type="term" value="F:sigma factor activity"/>
    <property type="evidence" value="ECO:0007669"/>
    <property type="project" value="UniProtKB-KW"/>
</dbReference>
<dbReference type="PROSITE" id="PS01063">
    <property type="entry name" value="SIGMA70_ECF"/>
    <property type="match status" value="1"/>
</dbReference>
<evidence type="ECO:0000313" key="10">
    <source>
        <dbReference type="EMBL" id="XCM84363.1"/>
    </source>
</evidence>
<keyword evidence="10" id="KW-0614">Plasmid</keyword>
<keyword evidence="5 6" id="KW-0804">Transcription</keyword>
<dbReference type="InterPro" id="IPR007627">
    <property type="entry name" value="RNA_pol_sigma70_r2"/>
</dbReference>
<dbReference type="InterPro" id="IPR014284">
    <property type="entry name" value="RNA_pol_sigma-70_dom"/>
</dbReference>
<dbReference type="GO" id="GO:0003677">
    <property type="term" value="F:DNA binding"/>
    <property type="evidence" value="ECO:0007669"/>
    <property type="project" value="UniProtKB-KW"/>
</dbReference>
<dbReference type="InterPro" id="IPR039425">
    <property type="entry name" value="RNA_pol_sigma-70-like"/>
</dbReference>
<reference evidence="10" key="1">
    <citation type="submission" date="2024-06" db="EMBL/GenBank/DDBJ databases">
        <title>The genome sequences of Kitasatospora sp. strain HUAS MG31.</title>
        <authorList>
            <person name="Mo P."/>
        </authorList>
    </citation>
    <scope>NUCLEOTIDE SEQUENCE</scope>
    <source>
        <strain evidence="10">HUAS MG31</strain>
        <plasmid evidence="10">punmamed1</plasmid>
    </source>
</reference>
<evidence type="ECO:0000259" key="9">
    <source>
        <dbReference type="Pfam" id="PF08281"/>
    </source>
</evidence>
<dbReference type="NCBIfam" id="TIGR02937">
    <property type="entry name" value="sigma70-ECF"/>
    <property type="match status" value="1"/>
</dbReference>
<evidence type="ECO:0000256" key="2">
    <source>
        <dbReference type="ARBA" id="ARBA00023015"/>
    </source>
</evidence>
<dbReference type="SUPFAM" id="SSF88946">
    <property type="entry name" value="Sigma2 domain of RNA polymerase sigma factors"/>
    <property type="match status" value="1"/>
</dbReference>
<dbReference type="Gene3D" id="1.10.10.10">
    <property type="entry name" value="Winged helix-like DNA-binding domain superfamily/Winged helix DNA-binding domain"/>
    <property type="match status" value="1"/>
</dbReference>
<evidence type="ECO:0000256" key="3">
    <source>
        <dbReference type="ARBA" id="ARBA00023082"/>
    </source>
</evidence>
<dbReference type="PANTHER" id="PTHR43133">
    <property type="entry name" value="RNA POLYMERASE ECF-TYPE SIGMA FACTO"/>
    <property type="match status" value="1"/>
</dbReference>
<feature type="domain" description="RNA polymerase sigma factor 70 region 4 type 2" evidence="9">
    <location>
        <begin position="167"/>
        <end position="219"/>
    </location>
</feature>
<dbReference type="RefSeq" id="WP_354645297.1">
    <property type="nucleotide sequence ID" value="NZ_CP159873.1"/>
</dbReference>
<dbReference type="KEGG" id="kcm:ABWK59_36090"/>
<evidence type="ECO:0000259" key="8">
    <source>
        <dbReference type="Pfam" id="PF04542"/>
    </source>
</evidence>
<evidence type="ECO:0000256" key="6">
    <source>
        <dbReference type="RuleBase" id="RU000716"/>
    </source>
</evidence>
<dbReference type="InterPro" id="IPR013324">
    <property type="entry name" value="RNA_pol_sigma_r3/r4-like"/>
</dbReference>
<dbReference type="GO" id="GO:0006352">
    <property type="term" value="P:DNA-templated transcription initiation"/>
    <property type="evidence" value="ECO:0007669"/>
    <property type="project" value="InterPro"/>
</dbReference>
<dbReference type="PANTHER" id="PTHR43133:SF8">
    <property type="entry name" value="RNA POLYMERASE SIGMA FACTOR HI_1459-RELATED"/>
    <property type="match status" value="1"/>
</dbReference>
<feature type="domain" description="RNA polymerase sigma-70 region 2" evidence="8">
    <location>
        <begin position="69"/>
        <end position="134"/>
    </location>
</feature>
<keyword evidence="4 6" id="KW-0238">DNA-binding</keyword>
<evidence type="ECO:0000256" key="7">
    <source>
        <dbReference type="SAM" id="MobiDB-lite"/>
    </source>
</evidence>
<dbReference type="Gene3D" id="1.10.1740.10">
    <property type="match status" value="1"/>
</dbReference>
<dbReference type="Pfam" id="PF08281">
    <property type="entry name" value="Sigma70_r4_2"/>
    <property type="match status" value="1"/>
</dbReference>
<dbReference type="Pfam" id="PF04542">
    <property type="entry name" value="Sigma70_r2"/>
    <property type="match status" value="1"/>
</dbReference>
<dbReference type="InterPro" id="IPR036388">
    <property type="entry name" value="WH-like_DNA-bd_sf"/>
</dbReference>
<proteinExistence type="inferred from homology"/>
<dbReference type="InterPro" id="IPR013249">
    <property type="entry name" value="RNA_pol_sigma70_r4_t2"/>
</dbReference>